<comment type="caution">
    <text evidence="2">The sequence shown here is derived from an EMBL/GenBank/DDBJ whole genome shotgun (WGS) entry which is preliminary data.</text>
</comment>
<reference evidence="2 3" key="1">
    <citation type="journal article" date="2024" name="Science">
        <title>Giant polyketide synthase enzymes in the biosynthesis of giant marine polyether toxins.</title>
        <authorList>
            <person name="Fallon T.R."/>
            <person name="Shende V.V."/>
            <person name="Wierzbicki I.H."/>
            <person name="Pendleton A.L."/>
            <person name="Watervoot N.F."/>
            <person name="Auber R.P."/>
            <person name="Gonzalez D.J."/>
            <person name="Wisecaver J.H."/>
            <person name="Moore B.S."/>
        </authorList>
    </citation>
    <scope>NUCLEOTIDE SEQUENCE [LARGE SCALE GENOMIC DNA]</scope>
    <source>
        <strain evidence="2 3">12B1</strain>
    </source>
</reference>
<evidence type="ECO:0000256" key="1">
    <source>
        <dbReference type="SAM" id="MobiDB-lite"/>
    </source>
</evidence>
<feature type="compositionally biased region" description="Basic and acidic residues" evidence="1">
    <location>
        <begin position="1"/>
        <end position="13"/>
    </location>
</feature>
<name>A0AB34IHK0_PRYPA</name>
<feature type="region of interest" description="Disordered" evidence="1">
    <location>
        <begin position="1"/>
        <end position="68"/>
    </location>
</feature>
<feature type="compositionally biased region" description="Basic residues" evidence="1">
    <location>
        <begin position="55"/>
        <end position="68"/>
    </location>
</feature>
<feature type="compositionally biased region" description="Low complexity" evidence="1">
    <location>
        <begin position="23"/>
        <end position="33"/>
    </location>
</feature>
<keyword evidence="3" id="KW-1185">Reference proteome</keyword>
<organism evidence="2 3">
    <name type="scientific">Prymnesium parvum</name>
    <name type="common">Toxic golden alga</name>
    <dbReference type="NCBI Taxonomy" id="97485"/>
    <lineage>
        <taxon>Eukaryota</taxon>
        <taxon>Haptista</taxon>
        <taxon>Haptophyta</taxon>
        <taxon>Prymnesiophyceae</taxon>
        <taxon>Prymnesiales</taxon>
        <taxon>Prymnesiaceae</taxon>
        <taxon>Prymnesium</taxon>
    </lineage>
</organism>
<evidence type="ECO:0000313" key="3">
    <source>
        <dbReference type="Proteomes" id="UP001515480"/>
    </source>
</evidence>
<accession>A0AB34IHK0</accession>
<protein>
    <submittedName>
        <fullName evidence="2">Uncharacterized protein</fullName>
    </submittedName>
</protein>
<sequence length="68" mass="7737">MHSEETPPRHAERYAVPFTSRGAAAASHSYTAAVERECRHGLATPPRRRADTAPRRTRRTAPRRRRST</sequence>
<dbReference type="Proteomes" id="UP001515480">
    <property type="component" value="Unassembled WGS sequence"/>
</dbReference>
<evidence type="ECO:0000313" key="2">
    <source>
        <dbReference type="EMBL" id="KAL1498937.1"/>
    </source>
</evidence>
<gene>
    <name evidence="2" type="ORF">AB1Y20_013458</name>
</gene>
<dbReference type="AlphaFoldDB" id="A0AB34IHK0"/>
<proteinExistence type="predicted"/>
<dbReference type="EMBL" id="JBGBPQ010000026">
    <property type="protein sequence ID" value="KAL1498937.1"/>
    <property type="molecule type" value="Genomic_DNA"/>
</dbReference>